<organism evidence="2 3">
    <name type="scientific">Zingiber officinale</name>
    <name type="common">Ginger</name>
    <name type="synonym">Amomum zingiber</name>
    <dbReference type="NCBI Taxonomy" id="94328"/>
    <lineage>
        <taxon>Eukaryota</taxon>
        <taxon>Viridiplantae</taxon>
        <taxon>Streptophyta</taxon>
        <taxon>Embryophyta</taxon>
        <taxon>Tracheophyta</taxon>
        <taxon>Spermatophyta</taxon>
        <taxon>Magnoliopsida</taxon>
        <taxon>Liliopsida</taxon>
        <taxon>Zingiberales</taxon>
        <taxon>Zingiberaceae</taxon>
        <taxon>Zingiber</taxon>
    </lineage>
</organism>
<feature type="region of interest" description="Disordered" evidence="1">
    <location>
        <begin position="1"/>
        <end position="28"/>
    </location>
</feature>
<dbReference type="AlphaFoldDB" id="A0A8J5KB78"/>
<sequence>MASPAPASPPPPGSPAVADRGVPTSPGDSSLRRFGLAFLATLVGSDSDVDDDGIVTEAAAFVHNEPLQDDIDIPKVKSEVEILHENVKKQIIKEGHGAKPPKLSTCFCMYEM</sequence>
<accession>A0A8J5KB78</accession>
<protein>
    <submittedName>
        <fullName evidence="2">Uncharacterized protein</fullName>
    </submittedName>
</protein>
<proteinExistence type="predicted"/>
<dbReference type="EMBL" id="JACMSC010000017">
    <property type="protein sequence ID" value="KAG6479951.1"/>
    <property type="molecule type" value="Genomic_DNA"/>
</dbReference>
<evidence type="ECO:0000313" key="2">
    <source>
        <dbReference type="EMBL" id="KAG6479951.1"/>
    </source>
</evidence>
<feature type="compositionally biased region" description="Pro residues" evidence="1">
    <location>
        <begin position="1"/>
        <end position="14"/>
    </location>
</feature>
<evidence type="ECO:0000256" key="1">
    <source>
        <dbReference type="SAM" id="MobiDB-lite"/>
    </source>
</evidence>
<keyword evidence="3" id="KW-1185">Reference proteome</keyword>
<gene>
    <name evidence="2" type="ORF">ZIOFF_063428</name>
</gene>
<name>A0A8J5KB78_ZINOF</name>
<comment type="caution">
    <text evidence="2">The sequence shown here is derived from an EMBL/GenBank/DDBJ whole genome shotgun (WGS) entry which is preliminary data.</text>
</comment>
<reference evidence="2 3" key="1">
    <citation type="submission" date="2020-08" db="EMBL/GenBank/DDBJ databases">
        <title>Plant Genome Project.</title>
        <authorList>
            <person name="Zhang R.-G."/>
        </authorList>
    </citation>
    <scope>NUCLEOTIDE SEQUENCE [LARGE SCALE GENOMIC DNA]</scope>
    <source>
        <tissue evidence="2">Rhizome</tissue>
    </source>
</reference>
<dbReference type="Proteomes" id="UP000734854">
    <property type="component" value="Unassembled WGS sequence"/>
</dbReference>
<evidence type="ECO:0000313" key="3">
    <source>
        <dbReference type="Proteomes" id="UP000734854"/>
    </source>
</evidence>